<feature type="region of interest" description="Disordered" evidence="1">
    <location>
        <begin position="1"/>
        <end position="34"/>
    </location>
</feature>
<sequence>MQPRPGVAPPRAPGAGQLPPEPSAAGAGALAGAPTAATDAPLQLRYSPYEVETIRRALARLDASIDSEPEGKIIEGIEIIPLEVFEDRDPAPAFVNWFHSTSRPFVLRREMLLRSGEPYRQVLADETARNLRGRNQLSLVLVFPVRGSSPDRVRMVVVTKDVWSLRLNSNYRFAAGRLEYLLLQPSEQNLLGTHNSIAAQMLMDPATVSLGGSYTMPYVGGSRIVLSTDANVILGRDSGEVEGSFGSFSYGQPLYATIAEWSWGAVVSWREEITRRFVAGQVATFDADATPEEDDIPFRYRSSVLGGSYTVTRSFGRLLKNDFSLGIQASRRVYRAGDLSNFDPDARREFLRRAVPTSDTRIGPAFEYHTYSAHFRRVLDLNTLGLQEDFRIGHDVSLKLYPVLQGLGSTRNFAGVAVAAGYTVPLGDGLARLVVESVTEAEPSRIADGSIQIAGRIHTPHFGIGRLVFDAVLMHRYRNYMNRLTQLGGESRLRGYATGEFIGPDMFAANLEFRSVPLEIWSVQLAGAAFFDVGDAFRGFDDFRVKQSTGVGLRILFPQLDRTVIRADWGFPLTRGYVARDSFPGDIIVTFGQAFQLPAPSVSSL</sequence>
<name>A0A0K1ECZ2_CHOCO</name>
<dbReference type="Proteomes" id="UP000067626">
    <property type="component" value="Chromosome"/>
</dbReference>
<evidence type="ECO:0000256" key="1">
    <source>
        <dbReference type="SAM" id="MobiDB-lite"/>
    </source>
</evidence>
<gene>
    <name evidence="2" type="ORF">CMC5_028860</name>
</gene>
<dbReference type="OrthoDB" id="9803054at2"/>
<evidence type="ECO:0000313" key="3">
    <source>
        <dbReference type="Proteomes" id="UP000067626"/>
    </source>
</evidence>
<dbReference type="PATRIC" id="fig|52.7.peg.3173"/>
<keyword evidence="3" id="KW-1185">Reference proteome</keyword>
<proteinExistence type="predicted"/>
<dbReference type="EMBL" id="CP012159">
    <property type="protein sequence ID" value="AKT38741.1"/>
    <property type="molecule type" value="Genomic_DNA"/>
</dbReference>
<organism evidence="2 3">
    <name type="scientific">Chondromyces crocatus</name>
    <dbReference type="NCBI Taxonomy" id="52"/>
    <lineage>
        <taxon>Bacteria</taxon>
        <taxon>Pseudomonadati</taxon>
        <taxon>Myxococcota</taxon>
        <taxon>Polyangia</taxon>
        <taxon>Polyangiales</taxon>
        <taxon>Polyangiaceae</taxon>
        <taxon>Chondromyces</taxon>
    </lineage>
</organism>
<dbReference type="RefSeq" id="WP_050430933.1">
    <property type="nucleotide sequence ID" value="NZ_CP012159.1"/>
</dbReference>
<protein>
    <submittedName>
        <fullName evidence="2">Membrane protein</fullName>
    </submittedName>
</protein>
<feature type="compositionally biased region" description="Pro residues" evidence="1">
    <location>
        <begin position="1"/>
        <end position="12"/>
    </location>
</feature>
<dbReference type="KEGG" id="ccro:CMC5_028860"/>
<dbReference type="Gene3D" id="2.40.160.50">
    <property type="entry name" value="membrane protein fhac: a member of the omp85/tpsb transporter family"/>
    <property type="match status" value="1"/>
</dbReference>
<reference evidence="2 3" key="1">
    <citation type="submission" date="2015-07" db="EMBL/GenBank/DDBJ databases">
        <title>Genome analysis of myxobacterium Chondromyces crocatus Cm c5 reveals a high potential for natural compound synthesis and the genetic basis for the loss of fruiting body formation.</title>
        <authorList>
            <person name="Zaburannyi N."/>
            <person name="Bunk B."/>
            <person name="Maier J."/>
            <person name="Overmann J."/>
            <person name="Mueller R."/>
        </authorList>
    </citation>
    <scope>NUCLEOTIDE SEQUENCE [LARGE SCALE GENOMIC DNA]</scope>
    <source>
        <strain evidence="2 3">Cm c5</strain>
    </source>
</reference>
<dbReference type="STRING" id="52.CMC5_028860"/>
<feature type="compositionally biased region" description="Low complexity" evidence="1">
    <location>
        <begin position="24"/>
        <end position="34"/>
    </location>
</feature>
<accession>A0A0K1ECZ2</accession>
<evidence type="ECO:0000313" key="2">
    <source>
        <dbReference type="EMBL" id="AKT38741.1"/>
    </source>
</evidence>
<dbReference type="AlphaFoldDB" id="A0A0K1ECZ2"/>